<dbReference type="OrthoDB" id="2993351at2759"/>
<proteinExistence type="predicted"/>
<reference evidence="2" key="1">
    <citation type="journal article" date="2021" name="Nat. Commun.">
        <title>Genetic determinants of endophytism in the Arabidopsis root mycobiome.</title>
        <authorList>
            <person name="Mesny F."/>
            <person name="Miyauchi S."/>
            <person name="Thiergart T."/>
            <person name="Pickel B."/>
            <person name="Atanasova L."/>
            <person name="Karlsson M."/>
            <person name="Huettel B."/>
            <person name="Barry K.W."/>
            <person name="Haridas S."/>
            <person name="Chen C."/>
            <person name="Bauer D."/>
            <person name="Andreopoulos W."/>
            <person name="Pangilinan J."/>
            <person name="LaButti K."/>
            <person name="Riley R."/>
            <person name="Lipzen A."/>
            <person name="Clum A."/>
            <person name="Drula E."/>
            <person name="Henrissat B."/>
            <person name="Kohler A."/>
            <person name="Grigoriev I.V."/>
            <person name="Martin F.M."/>
            <person name="Hacquard S."/>
        </authorList>
    </citation>
    <scope>NUCLEOTIDE SEQUENCE</scope>
    <source>
        <strain evidence="2">MPI-CAGE-CH-0235</strain>
    </source>
</reference>
<sequence length="406" mass="46944">MADTTAQKWKEIGRGTFGVVFTTDAPDIAVKKTFNGSDKLATEFEHGLAASFAATTIGPLLRHEFPGPVPRVPWYQSSRGIQHPSKDAWWIANQGRLPSTNGDDVPNGVFLFERIPPVPRPLQEALIRRFWKTHEEQQAMLNDEDNRDCMIRPYLQERWAYYEGKGRRKRLNNEQKESLRNFPAYLDDLQRMGIDCHHVARQIALGLAVGHWEAQLDMTDVEYVIAGRSKRAFTTLRSHCIALYDKPSLDNRTIFPTAEEQQQQSYGLPANTQMWVVDFDKCSRVRVWDSTLSKDIRRLAEGINANDPYYPGPLPDTNFGWEVFITFTETYIKAGRCILRHTFEKVATGDEQLQHVLQRPAMVMREWTKIVMNAKKTQEREVYDARMKIRKIEGWEKPAWLIDKMA</sequence>
<organism evidence="2 3">
    <name type="scientific">Stachybotrys elegans</name>
    <dbReference type="NCBI Taxonomy" id="80388"/>
    <lineage>
        <taxon>Eukaryota</taxon>
        <taxon>Fungi</taxon>
        <taxon>Dikarya</taxon>
        <taxon>Ascomycota</taxon>
        <taxon>Pezizomycotina</taxon>
        <taxon>Sordariomycetes</taxon>
        <taxon>Hypocreomycetidae</taxon>
        <taxon>Hypocreales</taxon>
        <taxon>Stachybotryaceae</taxon>
        <taxon>Stachybotrys</taxon>
    </lineage>
</organism>
<evidence type="ECO:0000313" key="2">
    <source>
        <dbReference type="EMBL" id="KAH7308555.1"/>
    </source>
</evidence>
<dbReference type="Proteomes" id="UP000813444">
    <property type="component" value="Unassembled WGS sequence"/>
</dbReference>
<gene>
    <name evidence="2" type="ORF">B0I35DRAFT_413191</name>
</gene>
<dbReference type="AlphaFoldDB" id="A0A8K0WMC7"/>
<keyword evidence="3" id="KW-1185">Reference proteome</keyword>
<dbReference type="Pfam" id="PF12417">
    <property type="entry name" value="DUF3669"/>
    <property type="match status" value="1"/>
</dbReference>
<dbReference type="EMBL" id="JAGPNK010000015">
    <property type="protein sequence ID" value="KAH7308555.1"/>
    <property type="molecule type" value="Genomic_DNA"/>
</dbReference>
<feature type="domain" description="DUF3669" evidence="1">
    <location>
        <begin position="274"/>
        <end position="341"/>
    </location>
</feature>
<comment type="caution">
    <text evidence="2">The sequence shown here is derived from an EMBL/GenBank/DDBJ whole genome shotgun (WGS) entry which is preliminary data.</text>
</comment>
<dbReference type="PANTHER" id="PTHR40780:SF2">
    <property type="entry name" value="DUF3669 DOMAIN-CONTAINING PROTEIN"/>
    <property type="match status" value="1"/>
</dbReference>
<evidence type="ECO:0000259" key="1">
    <source>
        <dbReference type="Pfam" id="PF12417"/>
    </source>
</evidence>
<dbReference type="PANTHER" id="PTHR40780">
    <property type="entry name" value="DUF3669 DOMAIN-CONTAINING PROTEIN"/>
    <property type="match status" value="1"/>
</dbReference>
<evidence type="ECO:0000313" key="3">
    <source>
        <dbReference type="Proteomes" id="UP000813444"/>
    </source>
</evidence>
<dbReference type="InterPro" id="IPR022137">
    <property type="entry name" value="Znf_prot_DUF3669"/>
</dbReference>
<accession>A0A8K0WMC7</accession>
<protein>
    <recommendedName>
        <fullName evidence="1">DUF3669 domain-containing protein</fullName>
    </recommendedName>
</protein>
<name>A0A8K0WMC7_9HYPO</name>